<protein>
    <recommendedName>
        <fullName evidence="3">histidine kinase</fullName>
        <ecNumber evidence="3">2.7.13.3</ecNumber>
    </recommendedName>
</protein>
<dbReference type="FunFam" id="3.30.565.10:FF:000013">
    <property type="entry name" value="Two-component sensor histidine kinase"/>
    <property type="match status" value="1"/>
</dbReference>
<keyword evidence="7" id="KW-0547">Nucleotide-binding</keyword>
<keyword evidence="10" id="KW-1133">Transmembrane helix</keyword>
<dbReference type="EMBL" id="ABWP01000023">
    <property type="protein sequence ID" value="EEA85746.1"/>
    <property type="molecule type" value="Genomic_DNA"/>
</dbReference>
<keyword evidence="5" id="KW-0808">Transferase</keyword>
<evidence type="ECO:0000256" key="7">
    <source>
        <dbReference type="ARBA" id="ARBA00022741"/>
    </source>
</evidence>
<dbReference type="GO" id="GO:0000155">
    <property type="term" value="F:phosphorelay sensor kinase activity"/>
    <property type="evidence" value="ECO:0007669"/>
    <property type="project" value="InterPro"/>
</dbReference>
<keyword evidence="4" id="KW-0597">Phosphoprotein</keyword>
<keyword evidence="15" id="KW-1185">Reference proteome</keyword>
<dbReference type="CDD" id="cd00075">
    <property type="entry name" value="HATPase"/>
    <property type="match status" value="1"/>
</dbReference>
<evidence type="ECO:0000256" key="8">
    <source>
        <dbReference type="ARBA" id="ARBA00022777"/>
    </source>
</evidence>
<dbReference type="STRING" id="500633.CLOHIR_00597"/>
<dbReference type="PRINTS" id="PR00344">
    <property type="entry name" value="BCTRLSENSOR"/>
</dbReference>
<keyword evidence="12" id="KW-0472">Membrane</keyword>
<evidence type="ECO:0000256" key="3">
    <source>
        <dbReference type="ARBA" id="ARBA00012438"/>
    </source>
</evidence>
<dbReference type="InterPro" id="IPR036890">
    <property type="entry name" value="HATPase_C_sf"/>
</dbReference>
<dbReference type="SUPFAM" id="SSF55874">
    <property type="entry name" value="ATPase domain of HSP90 chaperone/DNA topoisomerase II/histidine kinase"/>
    <property type="match status" value="1"/>
</dbReference>
<feature type="domain" description="Histidine kinase" evidence="13">
    <location>
        <begin position="90"/>
        <end position="323"/>
    </location>
</feature>
<dbReference type="Pfam" id="PF00512">
    <property type="entry name" value="HisKA"/>
    <property type="match status" value="1"/>
</dbReference>
<comment type="catalytic activity">
    <reaction evidence="1">
        <text>ATP + protein L-histidine = ADP + protein N-phospho-L-histidine.</text>
        <dbReference type="EC" id="2.7.13.3"/>
    </reaction>
</comment>
<evidence type="ECO:0000256" key="5">
    <source>
        <dbReference type="ARBA" id="ARBA00022679"/>
    </source>
</evidence>
<gene>
    <name evidence="14" type="ORF">CLOHIR_00597</name>
</gene>
<dbReference type="InterPro" id="IPR003661">
    <property type="entry name" value="HisK_dim/P_dom"/>
</dbReference>
<name>B6FXJ8_PEPHT</name>
<evidence type="ECO:0000256" key="9">
    <source>
        <dbReference type="ARBA" id="ARBA00022840"/>
    </source>
</evidence>
<accession>B6FXJ8</accession>
<evidence type="ECO:0000256" key="10">
    <source>
        <dbReference type="ARBA" id="ARBA00022989"/>
    </source>
</evidence>
<dbReference type="OrthoDB" id="9792991at2"/>
<reference evidence="14 15" key="2">
    <citation type="submission" date="2008-10" db="EMBL/GenBank/DDBJ databases">
        <title>Draft genome sequence of Clostridium hiranonis (DSM 13275).</title>
        <authorList>
            <person name="Sudarsanam P."/>
            <person name="Ley R."/>
            <person name="Guruge J."/>
            <person name="Turnbaugh P.J."/>
            <person name="Mahowald M."/>
            <person name="Liep D."/>
            <person name="Gordon J."/>
        </authorList>
    </citation>
    <scope>NUCLEOTIDE SEQUENCE [LARGE SCALE GENOMIC DNA]</scope>
    <source>
        <strain evidence="14 15">DSM 13275</strain>
    </source>
</reference>
<keyword evidence="11" id="KW-0902">Two-component regulatory system</keyword>
<dbReference type="Proteomes" id="UP000003178">
    <property type="component" value="Unassembled WGS sequence"/>
</dbReference>
<dbReference type="InterPro" id="IPR004358">
    <property type="entry name" value="Sig_transdc_His_kin-like_C"/>
</dbReference>
<proteinExistence type="predicted"/>
<evidence type="ECO:0000259" key="13">
    <source>
        <dbReference type="PROSITE" id="PS50109"/>
    </source>
</evidence>
<comment type="subcellular location">
    <subcellularLocation>
        <location evidence="2">Membrane</location>
    </subcellularLocation>
</comment>
<evidence type="ECO:0000256" key="12">
    <source>
        <dbReference type="ARBA" id="ARBA00023136"/>
    </source>
</evidence>
<dbReference type="InterPro" id="IPR050351">
    <property type="entry name" value="BphY/WalK/GraS-like"/>
</dbReference>
<dbReference type="PANTHER" id="PTHR45453">
    <property type="entry name" value="PHOSPHATE REGULON SENSOR PROTEIN PHOR"/>
    <property type="match status" value="1"/>
</dbReference>
<evidence type="ECO:0000313" key="15">
    <source>
        <dbReference type="Proteomes" id="UP000003178"/>
    </source>
</evidence>
<dbReference type="AlphaFoldDB" id="B6FXJ8"/>
<evidence type="ECO:0000256" key="6">
    <source>
        <dbReference type="ARBA" id="ARBA00022692"/>
    </source>
</evidence>
<organism evidence="14 15">
    <name type="scientific">Peptacetobacter hiranonis (strain DSM 13275 / JCM 10541 / KCTC 15199 / TO-931)</name>
    <name type="common">Clostridium hiranonis</name>
    <dbReference type="NCBI Taxonomy" id="500633"/>
    <lineage>
        <taxon>Bacteria</taxon>
        <taxon>Bacillati</taxon>
        <taxon>Bacillota</taxon>
        <taxon>Clostridia</taxon>
        <taxon>Peptostreptococcales</taxon>
        <taxon>Peptostreptococcaceae</taxon>
        <taxon>Peptacetobacter</taxon>
    </lineage>
</organism>
<dbReference type="InterPro" id="IPR005467">
    <property type="entry name" value="His_kinase_dom"/>
</dbReference>
<dbReference type="PROSITE" id="PS50109">
    <property type="entry name" value="HIS_KIN"/>
    <property type="match status" value="1"/>
</dbReference>
<dbReference type="Gene3D" id="3.30.565.10">
    <property type="entry name" value="Histidine kinase-like ATPase, C-terminal domain"/>
    <property type="match status" value="1"/>
</dbReference>
<dbReference type="InterPro" id="IPR036097">
    <property type="entry name" value="HisK_dim/P_sf"/>
</dbReference>
<evidence type="ECO:0000256" key="1">
    <source>
        <dbReference type="ARBA" id="ARBA00000085"/>
    </source>
</evidence>
<reference evidence="14 15" key="1">
    <citation type="submission" date="2008-09" db="EMBL/GenBank/DDBJ databases">
        <authorList>
            <person name="Fulton L."/>
            <person name="Clifton S."/>
            <person name="Fulton B."/>
            <person name="Xu J."/>
            <person name="Minx P."/>
            <person name="Pepin K.H."/>
            <person name="Johnson M."/>
            <person name="Thiruvilangam P."/>
            <person name="Bhonagiri V."/>
            <person name="Nash W.E."/>
            <person name="Mardis E.R."/>
            <person name="Wilson R.K."/>
        </authorList>
    </citation>
    <scope>NUCLEOTIDE SEQUENCE [LARGE SCALE GENOMIC DNA]</scope>
    <source>
        <strain evidence="14 15">DSM 13275</strain>
    </source>
</reference>
<dbReference type="Pfam" id="PF02518">
    <property type="entry name" value="HATPase_c"/>
    <property type="match status" value="1"/>
</dbReference>
<sequence length="323" mass="37599">MQILYFLLAISVFINIVLCSKVISINKKISESIEVLDDIKKGNGNRKILSKDNDNFSEIIYKINEIVYLYEEKLTEFRKMENANNQLLTSLSHDIRTPLTSIIGYTDAIKKELLKDGLNDKYDLQNAIENNNKLENNNVIENYIDIVREKSYSLKEYLDNVFDWFKLNSNEFYLDLKDTEITELSRNIIKSWIVIFEEKDIDFDIEIEEKEIICNLDQNAYARVINNIIQNAVEHSKTKKIQISIKESNRKIFITIKDFGVGIEPDDLEHIFDRLYKCDKARNKVGSGLGLYITKELVEKMNGCINVKSEVGEGTEFEITFEI</sequence>
<dbReference type="SMART" id="SM00387">
    <property type="entry name" value="HATPase_c"/>
    <property type="match status" value="1"/>
</dbReference>
<dbReference type="PANTHER" id="PTHR45453:SF1">
    <property type="entry name" value="PHOSPHATE REGULON SENSOR PROTEIN PHOR"/>
    <property type="match status" value="1"/>
</dbReference>
<dbReference type="eggNOG" id="COG2205">
    <property type="taxonomic scope" value="Bacteria"/>
</dbReference>
<dbReference type="GO" id="GO:0005524">
    <property type="term" value="F:ATP binding"/>
    <property type="evidence" value="ECO:0007669"/>
    <property type="project" value="UniProtKB-KW"/>
</dbReference>
<dbReference type="EC" id="2.7.13.3" evidence="3"/>
<evidence type="ECO:0000256" key="4">
    <source>
        <dbReference type="ARBA" id="ARBA00022553"/>
    </source>
</evidence>
<keyword evidence="8 14" id="KW-0418">Kinase</keyword>
<dbReference type="InterPro" id="IPR003594">
    <property type="entry name" value="HATPase_dom"/>
</dbReference>
<evidence type="ECO:0000313" key="14">
    <source>
        <dbReference type="EMBL" id="EEA85746.1"/>
    </source>
</evidence>
<evidence type="ECO:0000256" key="11">
    <source>
        <dbReference type="ARBA" id="ARBA00023012"/>
    </source>
</evidence>
<dbReference type="RefSeq" id="WP_006439526.1">
    <property type="nucleotide sequence ID" value="NZ_DS995355.1"/>
</dbReference>
<dbReference type="Gene3D" id="1.10.287.130">
    <property type="match status" value="1"/>
</dbReference>
<comment type="caution">
    <text evidence="14">The sequence shown here is derived from an EMBL/GenBank/DDBJ whole genome shotgun (WGS) entry which is preliminary data.</text>
</comment>
<dbReference type="GO" id="GO:0016036">
    <property type="term" value="P:cellular response to phosphate starvation"/>
    <property type="evidence" value="ECO:0007669"/>
    <property type="project" value="TreeGrafter"/>
</dbReference>
<dbReference type="GO" id="GO:0004721">
    <property type="term" value="F:phosphoprotein phosphatase activity"/>
    <property type="evidence" value="ECO:0007669"/>
    <property type="project" value="TreeGrafter"/>
</dbReference>
<dbReference type="SUPFAM" id="SSF47384">
    <property type="entry name" value="Homodimeric domain of signal transducing histidine kinase"/>
    <property type="match status" value="1"/>
</dbReference>
<dbReference type="HOGENOM" id="CLU_000445_89_3_9"/>
<dbReference type="SMART" id="SM00388">
    <property type="entry name" value="HisKA"/>
    <property type="match status" value="1"/>
</dbReference>
<dbReference type="GO" id="GO:0005886">
    <property type="term" value="C:plasma membrane"/>
    <property type="evidence" value="ECO:0007669"/>
    <property type="project" value="TreeGrafter"/>
</dbReference>
<dbReference type="CDD" id="cd00082">
    <property type="entry name" value="HisKA"/>
    <property type="match status" value="1"/>
</dbReference>
<evidence type="ECO:0000256" key="2">
    <source>
        <dbReference type="ARBA" id="ARBA00004370"/>
    </source>
</evidence>
<keyword evidence="9" id="KW-0067">ATP-binding</keyword>
<keyword evidence="6" id="KW-0812">Transmembrane</keyword>